<evidence type="ECO:0000256" key="4">
    <source>
        <dbReference type="PROSITE-ProRule" id="PRU00134"/>
    </source>
</evidence>
<dbReference type="EMBL" id="KZ293445">
    <property type="protein sequence ID" value="PBK65527.1"/>
    <property type="molecule type" value="Genomic_DNA"/>
</dbReference>
<evidence type="ECO:0000313" key="7">
    <source>
        <dbReference type="Proteomes" id="UP000218334"/>
    </source>
</evidence>
<name>A0A2H3BLU3_9AGAR</name>
<proteinExistence type="predicted"/>
<keyword evidence="1" id="KW-0479">Metal-binding</keyword>
<accession>A0A2H3BLU3</accession>
<dbReference type="PROSITE" id="PS50865">
    <property type="entry name" value="ZF_MYND_2"/>
    <property type="match status" value="1"/>
</dbReference>
<keyword evidence="2 4" id="KW-0863">Zinc-finger</keyword>
<evidence type="ECO:0000256" key="2">
    <source>
        <dbReference type="ARBA" id="ARBA00022771"/>
    </source>
</evidence>
<gene>
    <name evidence="6" type="ORF">ARMSODRAFT_437495</name>
</gene>
<evidence type="ECO:0000256" key="1">
    <source>
        <dbReference type="ARBA" id="ARBA00022723"/>
    </source>
</evidence>
<evidence type="ECO:0000313" key="6">
    <source>
        <dbReference type="EMBL" id="PBK65527.1"/>
    </source>
</evidence>
<reference evidence="7" key="1">
    <citation type="journal article" date="2017" name="Nat. Ecol. Evol.">
        <title>Genome expansion and lineage-specific genetic innovations in the forest pathogenic fungi Armillaria.</title>
        <authorList>
            <person name="Sipos G."/>
            <person name="Prasanna A.N."/>
            <person name="Walter M.C."/>
            <person name="O'Connor E."/>
            <person name="Balint B."/>
            <person name="Krizsan K."/>
            <person name="Kiss B."/>
            <person name="Hess J."/>
            <person name="Varga T."/>
            <person name="Slot J."/>
            <person name="Riley R."/>
            <person name="Boka B."/>
            <person name="Rigling D."/>
            <person name="Barry K."/>
            <person name="Lee J."/>
            <person name="Mihaltcheva S."/>
            <person name="LaButti K."/>
            <person name="Lipzen A."/>
            <person name="Waldron R."/>
            <person name="Moloney N.M."/>
            <person name="Sperisen C."/>
            <person name="Kredics L."/>
            <person name="Vagvoelgyi C."/>
            <person name="Patrignani A."/>
            <person name="Fitzpatrick D."/>
            <person name="Nagy I."/>
            <person name="Doyle S."/>
            <person name="Anderson J.B."/>
            <person name="Grigoriev I.V."/>
            <person name="Gueldener U."/>
            <person name="Muensterkoetter M."/>
            <person name="Nagy L.G."/>
        </authorList>
    </citation>
    <scope>NUCLEOTIDE SEQUENCE [LARGE SCALE GENOMIC DNA]</scope>
    <source>
        <strain evidence="7">28-4</strain>
    </source>
</reference>
<keyword evidence="7" id="KW-1185">Reference proteome</keyword>
<dbReference type="SUPFAM" id="SSF144232">
    <property type="entry name" value="HIT/MYND zinc finger-like"/>
    <property type="match status" value="1"/>
</dbReference>
<dbReference type="Gene3D" id="6.10.140.2220">
    <property type="match status" value="1"/>
</dbReference>
<dbReference type="Proteomes" id="UP000218334">
    <property type="component" value="Unassembled WGS sequence"/>
</dbReference>
<protein>
    <recommendedName>
        <fullName evidence="5">MYND-type domain-containing protein</fullName>
    </recommendedName>
</protein>
<dbReference type="InterPro" id="IPR002893">
    <property type="entry name" value="Znf_MYND"/>
</dbReference>
<dbReference type="AlphaFoldDB" id="A0A2H3BLU3"/>
<dbReference type="PROSITE" id="PS01360">
    <property type="entry name" value="ZF_MYND_1"/>
    <property type="match status" value="1"/>
</dbReference>
<sequence length="614" mass="69639">MEKLIKSARDGSFEAMMALASQAGKNRRAHQAFFRVMEENLKFNTTSIQDLKRGRLPLVPSSLDPKDALNLSCTSMLALATGIRYKYLLQPVCIADTASSMLPLMPAIPFWVSLFCEHIILPSRTLEFKFDFHKAVVLILAWVTNQNKLQPKVLTDYLPFLWFHPPAGYTKYSLDDAQAVFTAVDHALLGCNSTSLRDILVRRLAENSTLTANLIVQFIVDVFAHVPEESDMKLPIYQCFSTVASSTLQLASRSLPIHTALLKNNSIQWMSRVLRFATWRARFTYVVLRVATDCASKCLLYILRVMEDGHSYIRQLLGCDILRYLLKACRNLHAHPELMDRELKALQASLENHTVKILEMLISHFSYPSILKRTQKAISKVQRQHIDKFLDPKNVGWTGVCAAWTKFVNIASYKSDVYGPLSDSFCGNAQCPGTTARKCMVCSRCLFTLYCSQTCQRDDWSSGNHRSLCTEIKQLVIGPSIFLFPWCFFLSEILDSSSLPMSLSDRRAIEDLNNRYVEYHKHKGPSPDPDWERDVLGEYIAENGEPDPLWPLVWILDHRAVNVEPDVDIESSEKCVEDIDPEILAKAREGAGTIVYWIIPDGQRTITKLELVAS</sequence>
<dbReference type="STRING" id="1076256.A0A2H3BLU3"/>
<feature type="domain" description="MYND-type" evidence="5">
    <location>
        <begin position="423"/>
        <end position="469"/>
    </location>
</feature>
<keyword evidence="3" id="KW-0862">Zinc</keyword>
<dbReference type="Pfam" id="PF01753">
    <property type="entry name" value="zf-MYND"/>
    <property type="match status" value="1"/>
</dbReference>
<dbReference type="GO" id="GO:0008270">
    <property type="term" value="F:zinc ion binding"/>
    <property type="evidence" value="ECO:0007669"/>
    <property type="project" value="UniProtKB-KW"/>
</dbReference>
<evidence type="ECO:0000259" key="5">
    <source>
        <dbReference type="PROSITE" id="PS50865"/>
    </source>
</evidence>
<evidence type="ECO:0000256" key="3">
    <source>
        <dbReference type="ARBA" id="ARBA00022833"/>
    </source>
</evidence>
<organism evidence="6 7">
    <name type="scientific">Armillaria solidipes</name>
    <dbReference type="NCBI Taxonomy" id="1076256"/>
    <lineage>
        <taxon>Eukaryota</taxon>
        <taxon>Fungi</taxon>
        <taxon>Dikarya</taxon>
        <taxon>Basidiomycota</taxon>
        <taxon>Agaricomycotina</taxon>
        <taxon>Agaricomycetes</taxon>
        <taxon>Agaricomycetidae</taxon>
        <taxon>Agaricales</taxon>
        <taxon>Marasmiineae</taxon>
        <taxon>Physalacriaceae</taxon>
        <taxon>Armillaria</taxon>
    </lineage>
</organism>